<evidence type="ECO:0000313" key="1">
    <source>
        <dbReference type="EMBL" id="QKJ28422.1"/>
    </source>
</evidence>
<name>A0A7D4UJ22_9SPHI</name>
<proteinExistence type="predicted"/>
<dbReference type="Proteomes" id="UP000505355">
    <property type="component" value="Chromosome"/>
</dbReference>
<accession>A0A7D4UJ22</accession>
<organism evidence="1 2">
    <name type="scientific">Mucilaginibacter mali</name>
    <dbReference type="NCBI Taxonomy" id="2740462"/>
    <lineage>
        <taxon>Bacteria</taxon>
        <taxon>Pseudomonadati</taxon>
        <taxon>Bacteroidota</taxon>
        <taxon>Sphingobacteriia</taxon>
        <taxon>Sphingobacteriales</taxon>
        <taxon>Sphingobacteriaceae</taxon>
        <taxon>Mucilaginibacter</taxon>
    </lineage>
</organism>
<keyword evidence="2" id="KW-1185">Reference proteome</keyword>
<dbReference type="RefSeq" id="WP_173413124.1">
    <property type="nucleotide sequence ID" value="NZ_CP054139.1"/>
</dbReference>
<dbReference type="AlphaFoldDB" id="A0A7D4UJ22"/>
<evidence type="ECO:0000313" key="2">
    <source>
        <dbReference type="Proteomes" id="UP000505355"/>
    </source>
</evidence>
<gene>
    <name evidence="1" type="ORF">HQ865_01155</name>
</gene>
<protein>
    <submittedName>
        <fullName evidence="1">Uncharacterized protein</fullName>
    </submittedName>
</protein>
<dbReference type="KEGG" id="mmab:HQ865_01155"/>
<sequence length="239" mass="25169">MARIASEQDIQTGFDKLSATTSGTDTYTAAISPAISAYSTKQRFYVTFTNANTGAATLNLNSLGAKAIKKNVSVALSAGDILAGQIVCLAYDGTNFQIINSTQTAIPTVATGEKVLSVTNAGVQKTYDPVDQVVSSAALTSADFSSGTAAVTGLTGQYSFDTNYRYDCIGTNAWRRSALNGNLIDLYLTAIDDSAGDKTSADLNTAYPAAIIGQCVWGVNNRYEKWTSSLWKKTPSTTA</sequence>
<dbReference type="EMBL" id="CP054139">
    <property type="protein sequence ID" value="QKJ28422.1"/>
    <property type="molecule type" value="Genomic_DNA"/>
</dbReference>
<reference evidence="1 2" key="1">
    <citation type="submission" date="2020-05" db="EMBL/GenBank/DDBJ databases">
        <title>Mucilaginibacter mali sp. nov.</title>
        <authorList>
            <person name="Kim H.S."/>
            <person name="Lee K.C."/>
            <person name="Suh M.K."/>
            <person name="Kim J.-S."/>
            <person name="Han K.-I."/>
            <person name="Eom M.K."/>
            <person name="Shin Y.K."/>
            <person name="Lee J.-S."/>
        </authorList>
    </citation>
    <scope>NUCLEOTIDE SEQUENCE [LARGE SCALE GENOMIC DNA]</scope>
    <source>
        <strain evidence="1 2">G2-14</strain>
    </source>
</reference>